<evidence type="ECO:0000256" key="4">
    <source>
        <dbReference type="ARBA" id="ARBA00023163"/>
    </source>
</evidence>
<accession>A0ABR9WYI7</accession>
<dbReference type="PROSITE" id="PS50931">
    <property type="entry name" value="HTH_LYSR"/>
    <property type="match status" value="1"/>
</dbReference>
<dbReference type="SUPFAM" id="SSF53850">
    <property type="entry name" value="Periplasmic binding protein-like II"/>
    <property type="match status" value="1"/>
</dbReference>
<dbReference type="Gene3D" id="1.10.10.10">
    <property type="entry name" value="Winged helix-like DNA-binding domain superfamily/Winged helix DNA-binding domain"/>
    <property type="match status" value="1"/>
</dbReference>
<dbReference type="PANTHER" id="PTHR30126:SF99">
    <property type="entry name" value="TRANSCRIPTIONAL REGULATOR LYSR FAMILY"/>
    <property type="match status" value="1"/>
</dbReference>
<dbReference type="EMBL" id="JADFFK010000003">
    <property type="protein sequence ID" value="MBE9636353.1"/>
    <property type="molecule type" value="Genomic_DNA"/>
</dbReference>
<keyword evidence="7" id="KW-1185">Reference proteome</keyword>
<comment type="caution">
    <text evidence="6">The sequence shown here is derived from an EMBL/GenBank/DDBJ whole genome shotgun (WGS) entry which is preliminary data.</text>
</comment>
<dbReference type="Gene3D" id="3.40.190.10">
    <property type="entry name" value="Periplasmic binding protein-like II"/>
    <property type="match status" value="2"/>
</dbReference>
<evidence type="ECO:0000256" key="1">
    <source>
        <dbReference type="ARBA" id="ARBA00009437"/>
    </source>
</evidence>
<reference evidence="6 7" key="1">
    <citation type="journal article" date="2021" name="Int. J. Syst. Evol. Microbiol.">
        <title>Salipiger mangrovisoli sp. nov., isolated from mangrove soil and the proposal for the reclassification of Paraphaeobacter pallidus as Salipiger pallidus comb. nov.</title>
        <authorList>
            <person name="Du J."/>
            <person name="Liu Y."/>
            <person name="Pei T."/>
            <person name="Deng M.R."/>
            <person name="Zhu H."/>
        </authorList>
    </citation>
    <scope>NUCLEOTIDE SEQUENCE [LARGE SCALE GENOMIC DNA]</scope>
    <source>
        <strain evidence="6 7">6D45A</strain>
    </source>
</reference>
<proteinExistence type="inferred from homology"/>
<comment type="similarity">
    <text evidence="1">Belongs to the LysR transcriptional regulatory family.</text>
</comment>
<sequence>MLNSVWLNSFVTLCETGHFTRAAARLNMTQPGISQHLKKLEEQVGQPLLSRDGKSFIPTPAGEAVLELGQRRRVEEAALRDALRHDDPQAGEVSLACSGAIALLVYPRLIALMRAAPKLVVRLEAAPQARIAEGVAAGVFDLGVIGHPPGQARLEGVEIGADSLCLALPPGSTPRPGIADLQELGFIGHPDGSAYADELLSANYPEDYPGAEHLNLRSFVNQIGQILEPVAQGIGFTVLPRSGIDAYPGRQRLTLARLPTDVRHPQWLVQRRGRALPRRAEALRAVLREALRDR</sequence>
<gene>
    <name evidence="6" type="ORF">IQ782_05840</name>
</gene>
<dbReference type="InterPro" id="IPR000847">
    <property type="entry name" value="LysR_HTH_N"/>
</dbReference>
<dbReference type="InterPro" id="IPR036388">
    <property type="entry name" value="WH-like_DNA-bd_sf"/>
</dbReference>
<protein>
    <submittedName>
        <fullName evidence="6">LysR family transcriptional regulator</fullName>
    </submittedName>
</protein>
<dbReference type="CDD" id="cd05466">
    <property type="entry name" value="PBP2_LTTR_substrate"/>
    <property type="match status" value="1"/>
</dbReference>
<dbReference type="Proteomes" id="UP000607796">
    <property type="component" value="Unassembled WGS sequence"/>
</dbReference>
<evidence type="ECO:0000256" key="3">
    <source>
        <dbReference type="ARBA" id="ARBA00023125"/>
    </source>
</evidence>
<keyword evidence="2" id="KW-0805">Transcription regulation</keyword>
<keyword evidence="3" id="KW-0238">DNA-binding</keyword>
<evidence type="ECO:0000259" key="5">
    <source>
        <dbReference type="PROSITE" id="PS50931"/>
    </source>
</evidence>
<dbReference type="PRINTS" id="PR00039">
    <property type="entry name" value="HTHLYSR"/>
</dbReference>
<name>A0ABR9WYI7_9RHOB</name>
<dbReference type="InterPro" id="IPR036390">
    <property type="entry name" value="WH_DNA-bd_sf"/>
</dbReference>
<dbReference type="InterPro" id="IPR005119">
    <property type="entry name" value="LysR_subst-bd"/>
</dbReference>
<dbReference type="SUPFAM" id="SSF46785">
    <property type="entry name" value="Winged helix' DNA-binding domain"/>
    <property type="match status" value="1"/>
</dbReference>
<dbReference type="Pfam" id="PF00126">
    <property type="entry name" value="HTH_1"/>
    <property type="match status" value="1"/>
</dbReference>
<evidence type="ECO:0000256" key="2">
    <source>
        <dbReference type="ARBA" id="ARBA00023015"/>
    </source>
</evidence>
<evidence type="ECO:0000313" key="7">
    <source>
        <dbReference type="Proteomes" id="UP000607796"/>
    </source>
</evidence>
<dbReference type="PANTHER" id="PTHR30126">
    <property type="entry name" value="HTH-TYPE TRANSCRIPTIONAL REGULATOR"/>
    <property type="match status" value="1"/>
</dbReference>
<keyword evidence="4" id="KW-0804">Transcription</keyword>
<feature type="domain" description="HTH lysR-type" evidence="5">
    <location>
        <begin position="2"/>
        <end position="59"/>
    </location>
</feature>
<evidence type="ECO:0000313" key="6">
    <source>
        <dbReference type="EMBL" id="MBE9636353.1"/>
    </source>
</evidence>
<dbReference type="RefSeq" id="WP_194133677.1">
    <property type="nucleotide sequence ID" value="NZ_JADFFK010000003.1"/>
</dbReference>
<dbReference type="Pfam" id="PF03466">
    <property type="entry name" value="LysR_substrate"/>
    <property type="match status" value="1"/>
</dbReference>
<organism evidence="6 7">
    <name type="scientific">Salipiger mangrovisoli</name>
    <dbReference type="NCBI Taxonomy" id="2865933"/>
    <lineage>
        <taxon>Bacteria</taxon>
        <taxon>Pseudomonadati</taxon>
        <taxon>Pseudomonadota</taxon>
        <taxon>Alphaproteobacteria</taxon>
        <taxon>Rhodobacterales</taxon>
        <taxon>Roseobacteraceae</taxon>
        <taxon>Salipiger</taxon>
    </lineage>
</organism>